<organism evidence="2 3">
    <name type="scientific">Puccinia triticina</name>
    <dbReference type="NCBI Taxonomy" id="208348"/>
    <lineage>
        <taxon>Eukaryota</taxon>
        <taxon>Fungi</taxon>
        <taxon>Dikarya</taxon>
        <taxon>Basidiomycota</taxon>
        <taxon>Pucciniomycotina</taxon>
        <taxon>Pucciniomycetes</taxon>
        <taxon>Pucciniales</taxon>
        <taxon>Pucciniaceae</taxon>
        <taxon>Puccinia</taxon>
    </lineage>
</organism>
<accession>A0ABY7CNY5</accession>
<gene>
    <name evidence="2" type="ORF">PtA15_7A613</name>
</gene>
<name>A0ABY7CNY5_9BASI</name>
<dbReference type="Proteomes" id="UP001164743">
    <property type="component" value="Chromosome 7A"/>
</dbReference>
<evidence type="ECO:0000256" key="1">
    <source>
        <dbReference type="SAM" id="Phobius"/>
    </source>
</evidence>
<reference evidence="2" key="1">
    <citation type="submission" date="2022-10" db="EMBL/GenBank/DDBJ databases">
        <title>Puccinia triticina Genome sequencing and assembly.</title>
        <authorList>
            <person name="Li C."/>
        </authorList>
    </citation>
    <scope>NUCLEOTIDE SEQUENCE</scope>
    <source>
        <strain evidence="2">Pt15</strain>
    </source>
</reference>
<dbReference type="RefSeq" id="XP_053022439.1">
    <property type="nucleotide sequence ID" value="XM_053171238.1"/>
</dbReference>
<sequence length="116" mass="13468">MSTQAHSLGLNNLTDMVTGMELDIDHDNPHWPIYNQTSHSNLLVYQDDWVYTRDDWSGGWAEDVQERGWMRRCSDRILMAIDAFLLIGTVLLPLLIGYMLPVDGEDPDPEWWIEFS</sequence>
<protein>
    <submittedName>
        <fullName evidence="2">Uncharacterized protein</fullName>
    </submittedName>
</protein>
<proteinExistence type="predicted"/>
<keyword evidence="1" id="KW-0472">Membrane</keyword>
<dbReference type="GeneID" id="77812133"/>
<keyword evidence="1" id="KW-1133">Transmembrane helix</keyword>
<evidence type="ECO:0000313" key="3">
    <source>
        <dbReference type="Proteomes" id="UP001164743"/>
    </source>
</evidence>
<keyword evidence="3" id="KW-1185">Reference proteome</keyword>
<dbReference type="EMBL" id="CP110427">
    <property type="protein sequence ID" value="WAQ86884.1"/>
    <property type="molecule type" value="Genomic_DNA"/>
</dbReference>
<evidence type="ECO:0000313" key="2">
    <source>
        <dbReference type="EMBL" id="WAQ86884.1"/>
    </source>
</evidence>
<keyword evidence="1" id="KW-0812">Transmembrane</keyword>
<feature type="transmembrane region" description="Helical" evidence="1">
    <location>
        <begin position="77"/>
        <end position="100"/>
    </location>
</feature>